<evidence type="ECO:0000256" key="7">
    <source>
        <dbReference type="HAMAP-Rule" id="MF_01008"/>
    </source>
</evidence>
<dbReference type="PANTHER" id="PTHR34701">
    <property type="entry name" value="TRANSCRIPTIONAL REGULATOR MRAZ"/>
    <property type="match status" value="1"/>
</dbReference>
<dbReference type="EMBL" id="JAATJE010000001">
    <property type="protein sequence ID" value="NJC32640.1"/>
    <property type="molecule type" value="Genomic_DNA"/>
</dbReference>
<comment type="caution">
    <text evidence="9">The sequence shown here is derived from an EMBL/GenBank/DDBJ whole genome shotgun (WGS) entry which is preliminary data.</text>
</comment>
<accession>A0ABX0XHE9</accession>
<gene>
    <name evidence="7" type="primary">mraZ</name>
    <name evidence="9" type="ORF">GGR88_000114</name>
</gene>
<evidence type="ECO:0000256" key="2">
    <source>
        <dbReference type="ARBA" id="ARBA00022490"/>
    </source>
</evidence>
<dbReference type="RefSeq" id="WP_167951969.1">
    <property type="nucleotide sequence ID" value="NZ_JAATJE010000001.1"/>
</dbReference>
<evidence type="ECO:0000259" key="8">
    <source>
        <dbReference type="PROSITE" id="PS51740"/>
    </source>
</evidence>
<dbReference type="PANTHER" id="PTHR34701:SF1">
    <property type="entry name" value="TRANSCRIPTIONAL REGULATOR MRAZ"/>
    <property type="match status" value="1"/>
</dbReference>
<dbReference type="PROSITE" id="PS51740">
    <property type="entry name" value="SPOVT_ABRB"/>
    <property type="match status" value="1"/>
</dbReference>
<keyword evidence="2 7" id="KW-0963">Cytoplasm</keyword>
<evidence type="ECO:0000313" key="10">
    <source>
        <dbReference type="Proteomes" id="UP000734218"/>
    </source>
</evidence>
<protein>
    <recommendedName>
        <fullName evidence="1 7">Transcriptional regulator MraZ</fullName>
    </recommendedName>
</protein>
<name>A0ABX0XHE9_9SPHN</name>
<dbReference type="Pfam" id="PF02381">
    <property type="entry name" value="MraZ"/>
    <property type="match status" value="1"/>
</dbReference>
<evidence type="ECO:0000256" key="4">
    <source>
        <dbReference type="ARBA" id="ARBA00023015"/>
    </source>
</evidence>
<dbReference type="Gene3D" id="3.40.1550.20">
    <property type="entry name" value="Transcriptional regulator MraZ domain"/>
    <property type="match status" value="1"/>
</dbReference>
<dbReference type="InterPro" id="IPR037914">
    <property type="entry name" value="SpoVT-AbrB_sf"/>
</dbReference>
<proteinExistence type="inferred from homology"/>
<keyword evidence="5 7" id="KW-0238">DNA-binding</keyword>
<feature type="domain" description="SpoVT-AbrB" evidence="8">
    <location>
        <begin position="10"/>
        <end position="58"/>
    </location>
</feature>
<keyword evidence="6 7" id="KW-0804">Transcription</keyword>
<evidence type="ECO:0000256" key="6">
    <source>
        <dbReference type="ARBA" id="ARBA00023163"/>
    </source>
</evidence>
<comment type="subcellular location">
    <subcellularLocation>
        <location evidence="7">Cytoplasm</location>
        <location evidence="7">Nucleoid</location>
    </subcellularLocation>
</comment>
<evidence type="ECO:0000256" key="3">
    <source>
        <dbReference type="ARBA" id="ARBA00022737"/>
    </source>
</evidence>
<reference evidence="9 10" key="1">
    <citation type="submission" date="2020-03" db="EMBL/GenBank/DDBJ databases">
        <title>Genomic Encyclopedia of Type Strains, Phase IV (KMG-IV): sequencing the most valuable type-strain genomes for metagenomic binning, comparative biology and taxonomic classification.</title>
        <authorList>
            <person name="Goeker M."/>
        </authorList>
    </citation>
    <scope>NUCLEOTIDE SEQUENCE [LARGE SCALE GENOMIC DNA]</scope>
    <source>
        <strain evidence="9 10">DSM 27651</strain>
    </source>
</reference>
<dbReference type="InterPro" id="IPR035642">
    <property type="entry name" value="MraZ_N"/>
</dbReference>
<comment type="subunit">
    <text evidence="7">Forms oligomers.</text>
</comment>
<dbReference type="InterPro" id="IPR007159">
    <property type="entry name" value="SpoVT-AbrB_dom"/>
</dbReference>
<dbReference type="InterPro" id="IPR035644">
    <property type="entry name" value="MraZ_C"/>
</dbReference>
<dbReference type="SUPFAM" id="SSF89447">
    <property type="entry name" value="AbrB/MazE/MraZ-like"/>
    <property type="match status" value="1"/>
</dbReference>
<keyword evidence="10" id="KW-1185">Reference proteome</keyword>
<dbReference type="Proteomes" id="UP000734218">
    <property type="component" value="Unassembled WGS sequence"/>
</dbReference>
<keyword evidence="4 7" id="KW-0805">Transcription regulation</keyword>
<dbReference type="HAMAP" id="MF_01008">
    <property type="entry name" value="MraZ"/>
    <property type="match status" value="1"/>
</dbReference>
<evidence type="ECO:0000256" key="1">
    <source>
        <dbReference type="ARBA" id="ARBA00013860"/>
    </source>
</evidence>
<evidence type="ECO:0000313" key="9">
    <source>
        <dbReference type="EMBL" id="NJC32640.1"/>
    </source>
</evidence>
<organism evidence="9 10">
    <name type="scientific">Sphingomonas jejuensis</name>
    <dbReference type="NCBI Taxonomy" id="904715"/>
    <lineage>
        <taxon>Bacteria</taxon>
        <taxon>Pseudomonadati</taxon>
        <taxon>Pseudomonadota</taxon>
        <taxon>Alphaproteobacteria</taxon>
        <taxon>Sphingomonadales</taxon>
        <taxon>Sphingomonadaceae</taxon>
        <taxon>Sphingomonas</taxon>
    </lineage>
</organism>
<dbReference type="InterPro" id="IPR038619">
    <property type="entry name" value="MraZ_sf"/>
</dbReference>
<keyword evidence="3" id="KW-0677">Repeat</keyword>
<comment type="similarity">
    <text evidence="7">Belongs to the MraZ family.</text>
</comment>
<evidence type="ECO:0000256" key="5">
    <source>
        <dbReference type="ARBA" id="ARBA00023125"/>
    </source>
</evidence>
<dbReference type="CDD" id="cd16320">
    <property type="entry name" value="MraZ_N"/>
    <property type="match status" value="1"/>
</dbReference>
<dbReference type="InterPro" id="IPR020603">
    <property type="entry name" value="MraZ_dom"/>
</dbReference>
<dbReference type="CDD" id="cd16321">
    <property type="entry name" value="MraZ_C"/>
    <property type="match status" value="1"/>
</dbReference>
<dbReference type="InterPro" id="IPR003444">
    <property type="entry name" value="MraZ"/>
</dbReference>
<sequence>MTDRDFFQGFSISAIDGKGRVAMPAAMRQAIETNSGEERLVIAKHAKDPCLIGYGRDYLKRAHEKLEQAEAQRVATGQDIDYNAKRRAFALTEDVPFDKSGRFVMPAFFAARAKLDGLAMFIGWGDYFEIWNPEVAIATDGVDPEVKEAAEYLLSTRRAK</sequence>